<dbReference type="EMBL" id="GBRH01256305">
    <property type="protein sequence ID" value="JAD41590.1"/>
    <property type="molecule type" value="Transcribed_RNA"/>
</dbReference>
<organism evidence="1">
    <name type="scientific">Arundo donax</name>
    <name type="common">Giant reed</name>
    <name type="synonym">Donax arundinaceus</name>
    <dbReference type="NCBI Taxonomy" id="35708"/>
    <lineage>
        <taxon>Eukaryota</taxon>
        <taxon>Viridiplantae</taxon>
        <taxon>Streptophyta</taxon>
        <taxon>Embryophyta</taxon>
        <taxon>Tracheophyta</taxon>
        <taxon>Spermatophyta</taxon>
        <taxon>Magnoliopsida</taxon>
        <taxon>Liliopsida</taxon>
        <taxon>Poales</taxon>
        <taxon>Poaceae</taxon>
        <taxon>PACMAD clade</taxon>
        <taxon>Arundinoideae</taxon>
        <taxon>Arundineae</taxon>
        <taxon>Arundo</taxon>
    </lineage>
</organism>
<dbReference type="AlphaFoldDB" id="A0A0A8ZXX4"/>
<name>A0A0A8ZXX4_ARUDO</name>
<proteinExistence type="predicted"/>
<reference evidence="1" key="1">
    <citation type="submission" date="2014-09" db="EMBL/GenBank/DDBJ databases">
        <authorList>
            <person name="Magalhaes I.L.F."/>
            <person name="Oliveira U."/>
            <person name="Santos F.R."/>
            <person name="Vidigal T.H.D.A."/>
            <person name="Brescovit A.D."/>
            <person name="Santos A.J."/>
        </authorList>
    </citation>
    <scope>NUCLEOTIDE SEQUENCE</scope>
    <source>
        <tissue evidence="1">Shoot tissue taken approximately 20 cm above the soil surface</tissue>
    </source>
</reference>
<accession>A0A0A8ZXX4</accession>
<sequence>MCFWSSFGEVTRFIMSNRGIEANLEKINAIIKIGPLTYLTDVQKLTGYMAALS</sequence>
<protein>
    <submittedName>
        <fullName evidence="1">Uncharacterized protein</fullName>
    </submittedName>
</protein>
<evidence type="ECO:0000313" key="1">
    <source>
        <dbReference type="EMBL" id="JAD41590.1"/>
    </source>
</evidence>
<reference evidence="1" key="2">
    <citation type="journal article" date="2015" name="Data Brief">
        <title>Shoot transcriptome of the giant reed, Arundo donax.</title>
        <authorList>
            <person name="Barrero R.A."/>
            <person name="Guerrero F.D."/>
            <person name="Moolhuijzen P."/>
            <person name="Goolsby J.A."/>
            <person name="Tidwell J."/>
            <person name="Bellgard S.E."/>
            <person name="Bellgard M.I."/>
        </authorList>
    </citation>
    <scope>NUCLEOTIDE SEQUENCE</scope>
    <source>
        <tissue evidence="1">Shoot tissue taken approximately 20 cm above the soil surface</tissue>
    </source>
</reference>